<dbReference type="Pfam" id="PF04347">
    <property type="entry name" value="FliO"/>
    <property type="match status" value="1"/>
</dbReference>
<keyword evidence="5 7" id="KW-0472">Membrane</keyword>
<keyword evidence="8" id="KW-0732">Signal</keyword>
<dbReference type="GO" id="GO:0044781">
    <property type="term" value="P:bacterial-type flagellum organization"/>
    <property type="evidence" value="ECO:0007669"/>
    <property type="project" value="InterPro"/>
</dbReference>
<reference evidence="9 10" key="1">
    <citation type="submission" date="2019-03" db="EMBL/GenBank/DDBJ databases">
        <title>Genomic Encyclopedia of Type Strains, Phase IV (KMG-IV): sequencing the most valuable type-strain genomes for metagenomic binning, comparative biology and taxonomic classification.</title>
        <authorList>
            <person name="Goeker M."/>
        </authorList>
    </citation>
    <scope>NUCLEOTIDE SEQUENCE [LARGE SCALE GENOMIC DNA]</scope>
    <source>
        <strain evidence="9 10">DSM 24979</strain>
    </source>
</reference>
<feature type="coiled-coil region" evidence="6">
    <location>
        <begin position="191"/>
        <end position="218"/>
    </location>
</feature>
<keyword evidence="3 7" id="KW-0812">Transmembrane</keyword>
<dbReference type="RefSeq" id="WP_243643051.1">
    <property type="nucleotide sequence ID" value="NZ_SLUL01000005.1"/>
</dbReference>
<evidence type="ECO:0000256" key="6">
    <source>
        <dbReference type="SAM" id="Coils"/>
    </source>
</evidence>
<evidence type="ECO:0000313" key="9">
    <source>
        <dbReference type="EMBL" id="TCL50384.1"/>
    </source>
</evidence>
<gene>
    <name evidence="9" type="ORF">EDD69_105185</name>
</gene>
<evidence type="ECO:0000256" key="7">
    <source>
        <dbReference type="SAM" id="Phobius"/>
    </source>
</evidence>
<comment type="subcellular location">
    <subcellularLocation>
        <location evidence="1">Cell membrane</location>
    </subcellularLocation>
</comment>
<feature type="signal peptide" evidence="8">
    <location>
        <begin position="1"/>
        <end position="27"/>
    </location>
</feature>
<organism evidence="9 10">
    <name type="scientific">Thermolongibacillus altinsuensis</name>
    <dbReference type="NCBI Taxonomy" id="575256"/>
    <lineage>
        <taxon>Bacteria</taxon>
        <taxon>Bacillati</taxon>
        <taxon>Bacillota</taxon>
        <taxon>Bacilli</taxon>
        <taxon>Bacillales</taxon>
        <taxon>Anoxybacillaceae</taxon>
        <taxon>Thermolongibacillus</taxon>
    </lineage>
</organism>
<keyword evidence="9" id="KW-0966">Cell projection</keyword>
<accession>A0A4R1QEQ6</accession>
<proteinExistence type="predicted"/>
<keyword evidence="9" id="KW-0282">Flagellum</keyword>
<dbReference type="NCBIfam" id="NF009951">
    <property type="entry name" value="PRK13415.1"/>
    <property type="match status" value="1"/>
</dbReference>
<keyword evidence="6" id="KW-0175">Coiled coil</keyword>
<dbReference type="Proteomes" id="UP000295658">
    <property type="component" value="Unassembled WGS sequence"/>
</dbReference>
<evidence type="ECO:0000256" key="2">
    <source>
        <dbReference type="ARBA" id="ARBA00022475"/>
    </source>
</evidence>
<feature type="chain" id="PRO_5021009950" evidence="8">
    <location>
        <begin position="28"/>
        <end position="221"/>
    </location>
</feature>
<evidence type="ECO:0000256" key="3">
    <source>
        <dbReference type="ARBA" id="ARBA00022692"/>
    </source>
</evidence>
<evidence type="ECO:0000256" key="5">
    <source>
        <dbReference type="ARBA" id="ARBA00023136"/>
    </source>
</evidence>
<keyword evidence="2" id="KW-1003">Cell membrane</keyword>
<protein>
    <submittedName>
        <fullName evidence="9">Flagellar protein FliO/FliZ</fullName>
    </submittedName>
</protein>
<comment type="caution">
    <text evidence="9">The sequence shown here is derived from an EMBL/GenBank/DDBJ whole genome shotgun (WGS) entry which is preliminary data.</text>
</comment>
<dbReference type="EMBL" id="SLUL01000005">
    <property type="protein sequence ID" value="TCL50384.1"/>
    <property type="molecule type" value="Genomic_DNA"/>
</dbReference>
<evidence type="ECO:0000313" key="10">
    <source>
        <dbReference type="Proteomes" id="UP000295658"/>
    </source>
</evidence>
<evidence type="ECO:0000256" key="4">
    <source>
        <dbReference type="ARBA" id="ARBA00022989"/>
    </source>
</evidence>
<keyword evidence="4 7" id="KW-1133">Transmembrane helix</keyword>
<name>A0A4R1QEQ6_9BACL</name>
<feature type="transmembrane region" description="Helical" evidence="7">
    <location>
        <begin position="70"/>
        <end position="88"/>
    </location>
</feature>
<dbReference type="AlphaFoldDB" id="A0A4R1QEQ6"/>
<sequence>MRRLCIIFVSILICAFAVLQAGMPAFAEQSRSVKECLEHPEKCKNETLPDQERGDSPVAQGQSPFSVWDFFKMILATIFILFLIYTLLKWMNSRSRFYQQRRGLVEHLGGTSLGTNRSVQLIKVGNRILVVGVGESIHLLKEIDDENEVKEILAEYNARLDQLIEPNQWLQKIGVWFKKEQRKEQNVESFRQLLSHQLQQLSQERKKALAELEKKGTTTDE</sequence>
<dbReference type="GO" id="GO:0016020">
    <property type="term" value="C:membrane"/>
    <property type="evidence" value="ECO:0007669"/>
    <property type="project" value="InterPro"/>
</dbReference>
<keyword evidence="9" id="KW-0969">Cilium</keyword>
<evidence type="ECO:0000256" key="1">
    <source>
        <dbReference type="ARBA" id="ARBA00004236"/>
    </source>
</evidence>
<evidence type="ECO:0000256" key="8">
    <source>
        <dbReference type="SAM" id="SignalP"/>
    </source>
</evidence>
<dbReference type="InterPro" id="IPR022781">
    <property type="entry name" value="Flagellar_biosynth_FliO"/>
</dbReference>
<keyword evidence="10" id="KW-1185">Reference proteome</keyword>